<dbReference type="PANTHER" id="PTHR38035:SF1">
    <property type="entry name" value="ANCILLARY SECYEG TRANSLOCON SUBUNIT"/>
    <property type="match status" value="1"/>
</dbReference>
<feature type="domain" description="Ancillary SecYEG translocon subunit/Cell division coordinator CpoB TPR" evidence="10">
    <location>
        <begin position="28"/>
        <end position="214"/>
    </location>
</feature>
<dbReference type="GO" id="GO:0005886">
    <property type="term" value="C:plasma membrane"/>
    <property type="evidence" value="ECO:0007669"/>
    <property type="project" value="UniProtKB-SubCell"/>
</dbReference>
<dbReference type="Pfam" id="PF09976">
    <property type="entry name" value="TPR_21"/>
    <property type="match status" value="1"/>
</dbReference>
<keyword evidence="6 9" id="KW-0472">Membrane</keyword>
<reference evidence="11 12" key="1">
    <citation type="submission" date="2020-08" db="EMBL/GenBank/DDBJ databases">
        <title>The Agave Microbiome: Exploring the role of microbial communities in plant adaptations to desert environments.</title>
        <authorList>
            <person name="Partida-Martinez L.P."/>
        </authorList>
    </citation>
    <scope>NUCLEOTIDE SEQUENCE [LARGE SCALE GENOMIC DNA]</scope>
    <source>
        <strain evidence="11 12">AS3.13</strain>
    </source>
</reference>
<keyword evidence="5 9" id="KW-1133">Transmembrane helix</keyword>
<keyword evidence="4 9" id="KW-0812">Transmembrane</keyword>
<evidence type="ECO:0000313" key="12">
    <source>
        <dbReference type="Proteomes" id="UP000522313"/>
    </source>
</evidence>
<dbReference type="RefSeq" id="WP_184504811.1">
    <property type="nucleotide sequence ID" value="NZ_JACHBT010000006.1"/>
</dbReference>
<comment type="subcellular location">
    <subcellularLocation>
        <location evidence="2">Cell membrane</location>
    </subcellularLocation>
    <subcellularLocation>
        <location evidence="1">Membrane</location>
        <topology evidence="1">Single-pass membrane protein</topology>
    </subcellularLocation>
</comment>
<dbReference type="EMBL" id="JACHBT010000006">
    <property type="protein sequence ID" value="MBB6504505.1"/>
    <property type="molecule type" value="Genomic_DNA"/>
</dbReference>
<evidence type="ECO:0000256" key="1">
    <source>
        <dbReference type="ARBA" id="ARBA00004167"/>
    </source>
</evidence>
<protein>
    <recommendedName>
        <fullName evidence="10">Ancillary SecYEG translocon subunit/Cell division coordinator CpoB TPR domain-containing protein</fullName>
    </recommendedName>
</protein>
<evidence type="ECO:0000256" key="7">
    <source>
        <dbReference type="ARBA" id="ARBA00023186"/>
    </source>
</evidence>
<accession>A0A7X0JBE1</accession>
<evidence type="ECO:0000313" key="11">
    <source>
        <dbReference type="EMBL" id="MBB6504505.1"/>
    </source>
</evidence>
<name>A0A7X0JBE1_9SPHN</name>
<dbReference type="Proteomes" id="UP000522313">
    <property type="component" value="Unassembled WGS sequence"/>
</dbReference>
<evidence type="ECO:0000256" key="5">
    <source>
        <dbReference type="ARBA" id="ARBA00022989"/>
    </source>
</evidence>
<gene>
    <name evidence="11" type="ORF">F4693_001475</name>
</gene>
<keyword evidence="7" id="KW-0143">Chaperone</keyword>
<comment type="caution">
    <text evidence="11">The sequence shown here is derived from an EMBL/GenBank/DDBJ whole genome shotgun (WGS) entry which is preliminary data.</text>
</comment>
<feature type="compositionally biased region" description="Low complexity" evidence="8">
    <location>
        <begin position="227"/>
        <end position="242"/>
    </location>
</feature>
<sequence>MALTPQNNEAFLREVDDELRRDQALHVWRRYGVALIAAVVVALAAFGAYLFWQHRQEQAAGREGEQLQTAYDALAANDTKSASDTLATLTQSKREGYRVLAIFTQADVLLQKNDLKGAAAKFATVAQDASVAQPFRDLALIRQTSAEFDALKPEVVAERMRPLAVAGNPWLGSAGELMAAAYLQQGRRDLAGQVFARIAADTQVPASLRQRAVQMAGVLDGASDNKATPASPTAAGAAAPATNEGNTTR</sequence>
<dbReference type="AlphaFoldDB" id="A0A7X0JBE1"/>
<dbReference type="InterPro" id="IPR026039">
    <property type="entry name" value="YfgM"/>
</dbReference>
<evidence type="ECO:0000256" key="2">
    <source>
        <dbReference type="ARBA" id="ARBA00004236"/>
    </source>
</evidence>
<evidence type="ECO:0000256" key="9">
    <source>
        <dbReference type="SAM" id="Phobius"/>
    </source>
</evidence>
<feature type="region of interest" description="Disordered" evidence="8">
    <location>
        <begin position="222"/>
        <end position="249"/>
    </location>
</feature>
<dbReference type="InterPro" id="IPR018704">
    <property type="entry name" value="SecYEG/CpoB_TPR"/>
</dbReference>
<reference evidence="11 12" key="2">
    <citation type="submission" date="2020-08" db="EMBL/GenBank/DDBJ databases">
        <authorList>
            <person name="Partida-Martinez L."/>
            <person name="Huntemann M."/>
            <person name="Clum A."/>
            <person name="Wang J."/>
            <person name="Palaniappan K."/>
            <person name="Ritter S."/>
            <person name="Chen I.-M."/>
            <person name="Stamatis D."/>
            <person name="Reddy T."/>
            <person name="O'Malley R."/>
            <person name="Daum C."/>
            <person name="Shapiro N."/>
            <person name="Ivanova N."/>
            <person name="Kyrpides N."/>
            <person name="Woyke T."/>
        </authorList>
    </citation>
    <scope>NUCLEOTIDE SEQUENCE [LARGE SCALE GENOMIC DNA]</scope>
    <source>
        <strain evidence="11 12">AS3.13</strain>
    </source>
</reference>
<organism evidence="11 12">
    <name type="scientific">Sphingomonas endophytica</name>
    <dbReference type="NCBI Taxonomy" id="869719"/>
    <lineage>
        <taxon>Bacteria</taxon>
        <taxon>Pseudomonadati</taxon>
        <taxon>Pseudomonadota</taxon>
        <taxon>Alphaproteobacteria</taxon>
        <taxon>Sphingomonadales</taxon>
        <taxon>Sphingomonadaceae</taxon>
        <taxon>Sphingomonas</taxon>
    </lineage>
</organism>
<dbReference type="GO" id="GO:0044877">
    <property type="term" value="F:protein-containing complex binding"/>
    <property type="evidence" value="ECO:0007669"/>
    <property type="project" value="InterPro"/>
</dbReference>
<dbReference type="PANTHER" id="PTHR38035">
    <property type="entry name" value="UPF0070 PROTEIN YFGM"/>
    <property type="match status" value="1"/>
</dbReference>
<evidence type="ECO:0000256" key="8">
    <source>
        <dbReference type="SAM" id="MobiDB-lite"/>
    </source>
</evidence>
<feature type="transmembrane region" description="Helical" evidence="9">
    <location>
        <begin position="31"/>
        <end position="52"/>
    </location>
</feature>
<evidence type="ECO:0000256" key="3">
    <source>
        <dbReference type="ARBA" id="ARBA00022475"/>
    </source>
</evidence>
<evidence type="ECO:0000259" key="10">
    <source>
        <dbReference type="Pfam" id="PF09976"/>
    </source>
</evidence>
<evidence type="ECO:0000256" key="6">
    <source>
        <dbReference type="ARBA" id="ARBA00023136"/>
    </source>
</evidence>
<proteinExistence type="predicted"/>
<evidence type="ECO:0000256" key="4">
    <source>
        <dbReference type="ARBA" id="ARBA00022692"/>
    </source>
</evidence>
<keyword evidence="3" id="KW-1003">Cell membrane</keyword>